<gene>
    <name evidence="2" type="ORF">VII00023_10209</name>
</gene>
<dbReference type="AlphaFoldDB" id="F9S2F3"/>
<feature type="transmembrane region" description="Helical" evidence="1">
    <location>
        <begin position="27"/>
        <end position="47"/>
    </location>
</feature>
<name>F9S2F3_9VIBR</name>
<dbReference type="EMBL" id="AFWF01000149">
    <property type="protein sequence ID" value="EGU39499.1"/>
    <property type="molecule type" value="Genomic_DNA"/>
</dbReference>
<evidence type="ECO:0000313" key="2">
    <source>
        <dbReference type="EMBL" id="EGU39499.1"/>
    </source>
</evidence>
<reference evidence="2 3" key="1">
    <citation type="journal article" date="2012" name="Int. J. Syst. Evol. Microbiol.">
        <title>Vibrio caribbeanicus sp. nov., isolated from the marine sponge Scleritoderma cyanea.</title>
        <authorList>
            <person name="Hoffmann M."/>
            <person name="Monday S.R."/>
            <person name="Allard M.W."/>
            <person name="Strain E.A."/>
            <person name="Whittaker P."/>
            <person name="Naum M."/>
            <person name="McCarthy P.J."/>
            <person name="Lopez J.V."/>
            <person name="Fischer M."/>
            <person name="Brown E.W."/>
        </authorList>
    </citation>
    <scope>NUCLEOTIDE SEQUENCE [LARGE SCALE GENOMIC DNA]</scope>
    <source>
        <strain evidence="2 3">ATCC 700023</strain>
    </source>
</reference>
<keyword evidence="3" id="KW-1185">Reference proteome</keyword>
<keyword evidence="1" id="KW-0472">Membrane</keyword>
<dbReference type="Proteomes" id="UP000004605">
    <property type="component" value="Unassembled WGS sequence"/>
</dbReference>
<proteinExistence type="predicted"/>
<protein>
    <submittedName>
        <fullName evidence="2">Uncharacterized protein</fullName>
    </submittedName>
</protein>
<accession>F9S2F3</accession>
<sequence>MTTQQCNLWIATLDVKDIISLCNVANALRILLTLFGNHAQLIVLFVVERF</sequence>
<evidence type="ECO:0000313" key="3">
    <source>
        <dbReference type="Proteomes" id="UP000004605"/>
    </source>
</evidence>
<comment type="caution">
    <text evidence="2">The sequence shown here is derived from an EMBL/GenBank/DDBJ whole genome shotgun (WGS) entry which is preliminary data.</text>
</comment>
<keyword evidence="1" id="KW-1133">Transmembrane helix</keyword>
<evidence type="ECO:0000256" key="1">
    <source>
        <dbReference type="SAM" id="Phobius"/>
    </source>
</evidence>
<keyword evidence="1" id="KW-0812">Transmembrane</keyword>
<organism evidence="2 3">
    <name type="scientific">Vibrio ichthyoenteri ATCC 700023</name>
    <dbReference type="NCBI Taxonomy" id="870968"/>
    <lineage>
        <taxon>Bacteria</taxon>
        <taxon>Pseudomonadati</taxon>
        <taxon>Pseudomonadota</taxon>
        <taxon>Gammaproteobacteria</taxon>
        <taxon>Vibrionales</taxon>
        <taxon>Vibrionaceae</taxon>
        <taxon>Vibrio</taxon>
    </lineage>
</organism>